<dbReference type="PROSITE" id="PS51257">
    <property type="entry name" value="PROKAR_LIPOPROTEIN"/>
    <property type="match status" value="1"/>
</dbReference>
<dbReference type="OrthoDB" id="9784450at2"/>
<organism evidence="6 7">
    <name type="scientific">Thalassolituus maritimus</name>
    <dbReference type="NCBI Taxonomy" id="484498"/>
    <lineage>
        <taxon>Bacteria</taxon>
        <taxon>Pseudomonadati</taxon>
        <taxon>Pseudomonadota</taxon>
        <taxon>Gammaproteobacteria</taxon>
        <taxon>Oceanospirillales</taxon>
        <taxon>Oceanospirillaceae</taxon>
        <taxon>Thalassolituus</taxon>
    </lineage>
</organism>
<evidence type="ECO:0000256" key="1">
    <source>
        <dbReference type="ARBA" id="ARBA00005417"/>
    </source>
</evidence>
<dbReference type="InterPro" id="IPR027417">
    <property type="entry name" value="P-loop_NTPase"/>
</dbReference>
<dbReference type="InterPro" id="IPR003439">
    <property type="entry name" value="ABC_transporter-like_ATP-bd"/>
</dbReference>
<dbReference type="NCBIfam" id="NF007739">
    <property type="entry name" value="PRK10419.1"/>
    <property type="match status" value="2"/>
</dbReference>
<keyword evidence="4 6" id="KW-0067">ATP-binding</keyword>
<reference evidence="7" key="1">
    <citation type="submission" date="2017-01" db="EMBL/GenBank/DDBJ databases">
        <authorList>
            <person name="Varghese N."/>
            <person name="Submissions S."/>
        </authorList>
    </citation>
    <scope>NUCLEOTIDE SEQUENCE [LARGE SCALE GENOMIC DNA]</scope>
    <source>
        <strain evidence="7">DSM 24913</strain>
    </source>
</reference>
<dbReference type="GO" id="GO:0055085">
    <property type="term" value="P:transmembrane transport"/>
    <property type="evidence" value="ECO:0007669"/>
    <property type="project" value="UniProtKB-ARBA"/>
</dbReference>
<keyword evidence="2" id="KW-0813">Transport</keyword>
<dbReference type="SMART" id="SM00382">
    <property type="entry name" value="AAA"/>
    <property type="match status" value="2"/>
</dbReference>
<accession>A0A1N7KUY8</accession>
<dbReference type="GO" id="GO:0005524">
    <property type="term" value="F:ATP binding"/>
    <property type="evidence" value="ECO:0007669"/>
    <property type="project" value="UniProtKB-KW"/>
</dbReference>
<dbReference type="Pfam" id="PF00005">
    <property type="entry name" value="ABC_tran"/>
    <property type="match status" value="2"/>
</dbReference>
<evidence type="ECO:0000313" key="6">
    <source>
        <dbReference type="EMBL" id="SIS65316.1"/>
    </source>
</evidence>
<evidence type="ECO:0000313" key="7">
    <source>
        <dbReference type="Proteomes" id="UP000185639"/>
    </source>
</evidence>
<proteinExistence type="inferred from homology"/>
<dbReference type="PROSITE" id="PS00211">
    <property type="entry name" value="ABC_TRANSPORTER_1"/>
    <property type="match status" value="2"/>
</dbReference>
<evidence type="ECO:0000259" key="5">
    <source>
        <dbReference type="PROSITE" id="PS50893"/>
    </source>
</evidence>
<comment type="similarity">
    <text evidence="1">Belongs to the ABC transporter superfamily.</text>
</comment>
<dbReference type="InterPro" id="IPR003593">
    <property type="entry name" value="AAA+_ATPase"/>
</dbReference>
<dbReference type="Gene3D" id="3.40.50.300">
    <property type="entry name" value="P-loop containing nucleotide triphosphate hydrolases"/>
    <property type="match status" value="2"/>
</dbReference>
<dbReference type="PROSITE" id="PS50893">
    <property type="entry name" value="ABC_TRANSPORTER_2"/>
    <property type="match status" value="2"/>
</dbReference>
<dbReference type="SUPFAM" id="SSF52540">
    <property type="entry name" value="P-loop containing nucleoside triphosphate hydrolases"/>
    <property type="match status" value="2"/>
</dbReference>
<keyword evidence="7" id="KW-1185">Reference proteome</keyword>
<dbReference type="PANTHER" id="PTHR43776:SF7">
    <property type="entry name" value="D,D-DIPEPTIDE TRANSPORT ATP-BINDING PROTEIN DDPF-RELATED"/>
    <property type="match status" value="1"/>
</dbReference>
<dbReference type="InterPro" id="IPR050319">
    <property type="entry name" value="ABC_transp_ATP-bind"/>
</dbReference>
<dbReference type="STRING" id="484498.SAMN05421686_103104"/>
<sequence length="528" mass="58473">MKPLLQVNNLVIGAGGSCLVDDVSFEINAGEVFALVGESGSGKSLTSLAIMRLLGEGLSIRGGDVQLGSDSLFALSETQMNAVRGRRVAMVFQEPQSSLNPVQTIGKQIGEVLILHRGNAPDTAIIELLNEVGIPNPEERLNWYPHQLSGGQKQRVMIAMALACEPELLIADEPTTALDVTIQKQILELLNELRRSRELAVLLITHDMGVVAEMADRIAVMRHGKILEQAERSQFFVNPSHEYSRQLIHALPQPDDYLEYETHSPLLDVQDVKVWFPERRGVLQRVVGYTKAVNGVSFTIGRGETLALVGESGSGKSTVGRAILRLEDTAGGTIRFDGDEIGQLNQRRFASYRKRIQVIFQDPFSSMNPRMTVRDIIEEGMLSLGLGGTDESRETRIRELLERVGLEAGHLNRYPHEFSGGQRQRIAIARAIAVEPELIICDEPTSALDVSIRGQVLQLLQELQEEMGLSYLFITHDLSIIPHLAHRVAVMRNGQLVEQGETRQVMTAPVHEYTQHLLQAVPRIPEHA</sequence>
<evidence type="ECO:0000256" key="3">
    <source>
        <dbReference type="ARBA" id="ARBA00022741"/>
    </source>
</evidence>
<dbReference type="GO" id="GO:0016887">
    <property type="term" value="F:ATP hydrolysis activity"/>
    <property type="evidence" value="ECO:0007669"/>
    <property type="project" value="InterPro"/>
</dbReference>
<feature type="domain" description="ABC transporter" evidence="5">
    <location>
        <begin position="267"/>
        <end position="518"/>
    </location>
</feature>
<protein>
    <submittedName>
        <fullName evidence="6">Peptide/nickel transport system ATP-binding protein</fullName>
    </submittedName>
</protein>
<dbReference type="GO" id="GO:0015833">
    <property type="term" value="P:peptide transport"/>
    <property type="evidence" value="ECO:0007669"/>
    <property type="project" value="InterPro"/>
</dbReference>
<gene>
    <name evidence="6" type="ORF">SAMN05421686_103104</name>
</gene>
<dbReference type="FunFam" id="3.40.50.300:FF:000016">
    <property type="entry name" value="Oligopeptide ABC transporter ATP-binding component"/>
    <property type="match status" value="2"/>
</dbReference>
<dbReference type="EMBL" id="FTOH01000003">
    <property type="protein sequence ID" value="SIS65316.1"/>
    <property type="molecule type" value="Genomic_DNA"/>
</dbReference>
<keyword evidence="3" id="KW-0547">Nucleotide-binding</keyword>
<dbReference type="RefSeq" id="WP_076514652.1">
    <property type="nucleotide sequence ID" value="NZ_FTOH01000003.1"/>
</dbReference>
<dbReference type="InterPro" id="IPR017871">
    <property type="entry name" value="ABC_transporter-like_CS"/>
</dbReference>
<dbReference type="AlphaFoldDB" id="A0A1N7KUY8"/>
<dbReference type="InterPro" id="IPR013563">
    <property type="entry name" value="Oligopep_ABC_C"/>
</dbReference>
<evidence type="ECO:0000256" key="4">
    <source>
        <dbReference type="ARBA" id="ARBA00022840"/>
    </source>
</evidence>
<dbReference type="CDD" id="cd03257">
    <property type="entry name" value="ABC_NikE_OppD_transporters"/>
    <property type="match status" value="2"/>
</dbReference>
<dbReference type="NCBIfam" id="NF008453">
    <property type="entry name" value="PRK11308.1"/>
    <property type="match status" value="2"/>
</dbReference>
<feature type="domain" description="ABC transporter" evidence="5">
    <location>
        <begin position="5"/>
        <end position="248"/>
    </location>
</feature>
<name>A0A1N7KUY8_9GAMM</name>
<dbReference type="PANTHER" id="PTHR43776">
    <property type="entry name" value="TRANSPORT ATP-BINDING PROTEIN"/>
    <property type="match status" value="1"/>
</dbReference>
<dbReference type="Proteomes" id="UP000185639">
    <property type="component" value="Unassembled WGS sequence"/>
</dbReference>
<evidence type="ECO:0000256" key="2">
    <source>
        <dbReference type="ARBA" id="ARBA00022448"/>
    </source>
</evidence>
<dbReference type="Pfam" id="PF08352">
    <property type="entry name" value="oligo_HPY"/>
    <property type="match status" value="2"/>
</dbReference>